<reference evidence="1 2" key="1">
    <citation type="submission" date="2024-07" db="EMBL/GenBank/DDBJ databases">
        <authorList>
            <person name="Thanompreechachai J."/>
            <person name="Duangmal K."/>
        </authorList>
    </citation>
    <scope>NUCLEOTIDE SEQUENCE [LARGE SCALE GENOMIC DNA]</scope>
    <source>
        <strain evidence="1 2">TBRC 1896</strain>
    </source>
</reference>
<protein>
    <recommendedName>
        <fullName evidence="3">GRAM domain-containing protein</fullName>
    </recommendedName>
</protein>
<comment type="caution">
    <text evidence="1">The sequence shown here is derived from an EMBL/GenBank/DDBJ whole genome shotgun (WGS) entry which is preliminary data.</text>
</comment>
<dbReference type="Proteomes" id="UP001566476">
    <property type="component" value="Unassembled WGS sequence"/>
</dbReference>
<evidence type="ECO:0008006" key="3">
    <source>
        <dbReference type="Google" id="ProtNLM"/>
    </source>
</evidence>
<dbReference type="RefSeq" id="WP_370717092.1">
    <property type="nucleotide sequence ID" value="NZ_JBGGTQ010000001.1"/>
</dbReference>
<evidence type="ECO:0000313" key="1">
    <source>
        <dbReference type="EMBL" id="MEZ0491062.1"/>
    </source>
</evidence>
<keyword evidence="2" id="KW-1185">Reference proteome</keyword>
<accession>A0ABV4HXB6</accession>
<proteinExistence type="predicted"/>
<evidence type="ECO:0000313" key="2">
    <source>
        <dbReference type="Proteomes" id="UP001566476"/>
    </source>
</evidence>
<sequence>MTSGAHALLLGHVVGAGEDLLAALPLRGGLVGGEGALGVGTVQLWLARPQLVGGASVAAVPLGDVGAGTVRERRLGGGPELRLVLSGREVPFATSADRAAVEEFLRTLAQARRTAS</sequence>
<name>A0ABV4HXB6_9ACTN</name>
<gene>
    <name evidence="1" type="ORF">AB2L28_02275</name>
</gene>
<organism evidence="1 2">
    <name type="scientific">Kineococcus mangrovi</name>
    <dbReference type="NCBI Taxonomy" id="1660183"/>
    <lineage>
        <taxon>Bacteria</taxon>
        <taxon>Bacillati</taxon>
        <taxon>Actinomycetota</taxon>
        <taxon>Actinomycetes</taxon>
        <taxon>Kineosporiales</taxon>
        <taxon>Kineosporiaceae</taxon>
        <taxon>Kineococcus</taxon>
    </lineage>
</organism>
<dbReference type="EMBL" id="JBGGTQ010000001">
    <property type="protein sequence ID" value="MEZ0491062.1"/>
    <property type="molecule type" value="Genomic_DNA"/>
</dbReference>